<evidence type="ECO:0000256" key="10">
    <source>
        <dbReference type="ARBA" id="ARBA00023128"/>
    </source>
</evidence>
<dbReference type="SUPFAM" id="SSF51230">
    <property type="entry name" value="Single hybrid motif"/>
    <property type="match status" value="1"/>
</dbReference>
<accession>A0A9W8M501</accession>
<dbReference type="InterPro" id="IPR006255">
    <property type="entry name" value="SucB"/>
</dbReference>
<dbReference type="SUPFAM" id="SSF52777">
    <property type="entry name" value="CoA-dependent acyltransferases"/>
    <property type="match status" value="1"/>
</dbReference>
<evidence type="ECO:0000256" key="4">
    <source>
        <dbReference type="ARBA" id="ARBA00007317"/>
    </source>
</evidence>
<dbReference type="InterPro" id="IPR011053">
    <property type="entry name" value="Single_hybrid_motif"/>
</dbReference>
<evidence type="ECO:0000256" key="1">
    <source>
        <dbReference type="ARBA" id="ARBA00001938"/>
    </source>
</evidence>
<dbReference type="EC" id="2.3.1.61" evidence="5"/>
<evidence type="ECO:0000256" key="6">
    <source>
        <dbReference type="ARBA" id="ARBA00022532"/>
    </source>
</evidence>
<dbReference type="GO" id="GO:0045252">
    <property type="term" value="C:oxoglutarate dehydrogenase complex"/>
    <property type="evidence" value="ECO:0007669"/>
    <property type="project" value="InterPro"/>
</dbReference>
<keyword evidence="10" id="KW-0496">Mitochondrion</keyword>
<evidence type="ECO:0000256" key="11">
    <source>
        <dbReference type="ARBA" id="ARBA00023315"/>
    </source>
</evidence>
<dbReference type="PANTHER" id="PTHR43416">
    <property type="entry name" value="DIHYDROLIPOYLLYSINE-RESIDUE SUCCINYLTRANSFERASE COMPONENT OF 2-OXOGLUTARATE DEHYDROGENASE COMPLEX, MITOCHONDRIAL-RELATED"/>
    <property type="match status" value="1"/>
</dbReference>
<dbReference type="EMBL" id="JANBUY010000087">
    <property type="protein sequence ID" value="KAJ2864454.1"/>
    <property type="molecule type" value="Genomic_DNA"/>
</dbReference>
<comment type="cofactor">
    <cofactor evidence="1">
        <name>(R)-lipoate</name>
        <dbReference type="ChEBI" id="CHEBI:83088"/>
    </cofactor>
</comment>
<feature type="domain" description="Lipoyl-binding" evidence="14">
    <location>
        <begin position="52"/>
        <end position="127"/>
    </location>
</feature>
<evidence type="ECO:0000256" key="7">
    <source>
        <dbReference type="ARBA" id="ARBA00022679"/>
    </source>
</evidence>
<evidence type="ECO:0000256" key="5">
    <source>
        <dbReference type="ARBA" id="ARBA00012945"/>
    </source>
</evidence>
<feature type="compositionally biased region" description="Low complexity" evidence="13">
    <location>
        <begin position="136"/>
        <end position="195"/>
    </location>
</feature>
<reference evidence="15" key="1">
    <citation type="submission" date="2022-07" db="EMBL/GenBank/DDBJ databases">
        <title>Phylogenomic reconstructions and comparative analyses of Kickxellomycotina fungi.</title>
        <authorList>
            <person name="Reynolds N.K."/>
            <person name="Stajich J.E."/>
            <person name="Barry K."/>
            <person name="Grigoriev I.V."/>
            <person name="Crous P."/>
            <person name="Smith M.E."/>
        </authorList>
    </citation>
    <scope>NUCLEOTIDE SEQUENCE</scope>
    <source>
        <strain evidence="15">RSA 476</strain>
    </source>
</reference>
<dbReference type="AlphaFoldDB" id="A0A9W8M501"/>
<comment type="subcellular location">
    <subcellularLocation>
        <location evidence="2">Mitochondrion</location>
    </subcellularLocation>
</comment>
<dbReference type="GO" id="GO:0004149">
    <property type="term" value="F:dihydrolipoyllysine-residue succinyltransferase activity"/>
    <property type="evidence" value="ECO:0007669"/>
    <property type="project" value="UniProtKB-EC"/>
</dbReference>
<dbReference type="InterPro" id="IPR001078">
    <property type="entry name" value="2-oxoacid_DH_actylTfrase"/>
</dbReference>
<comment type="pathway">
    <text evidence="3">Amino-acid degradation; L-lysine degradation via saccharopine pathway; glutaryl-CoA from L-lysine: step 6/6.</text>
</comment>
<dbReference type="Gene3D" id="3.30.559.10">
    <property type="entry name" value="Chloramphenicol acetyltransferase-like domain"/>
    <property type="match status" value="1"/>
</dbReference>
<keyword evidence="8" id="KW-0450">Lipoyl</keyword>
<keyword evidence="7" id="KW-0808">Transferase</keyword>
<dbReference type="PANTHER" id="PTHR43416:SF5">
    <property type="entry name" value="DIHYDROLIPOYLLYSINE-RESIDUE SUCCINYLTRANSFERASE COMPONENT OF 2-OXOGLUTARATE DEHYDROGENASE COMPLEX, MITOCHONDRIAL"/>
    <property type="match status" value="1"/>
</dbReference>
<comment type="caution">
    <text evidence="15">The sequence shown here is derived from an EMBL/GenBank/DDBJ whole genome shotgun (WGS) entry which is preliminary data.</text>
</comment>
<dbReference type="PROSITE" id="PS00189">
    <property type="entry name" value="LIPOYL"/>
    <property type="match status" value="1"/>
</dbReference>
<organism evidence="15 16">
    <name type="scientific">Coemansia aciculifera</name>
    <dbReference type="NCBI Taxonomy" id="417176"/>
    <lineage>
        <taxon>Eukaryota</taxon>
        <taxon>Fungi</taxon>
        <taxon>Fungi incertae sedis</taxon>
        <taxon>Zoopagomycota</taxon>
        <taxon>Kickxellomycotina</taxon>
        <taxon>Kickxellomycetes</taxon>
        <taxon>Kickxellales</taxon>
        <taxon>Kickxellaceae</taxon>
        <taxon>Coemansia</taxon>
    </lineage>
</organism>
<keyword evidence="11" id="KW-0012">Acyltransferase</keyword>
<proteinExistence type="inferred from homology"/>
<evidence type="ECO:0000256" key="12">
    <source>
        <dbReference type="ARBA" id="ARBA00032406"/>
    </source>
</evidence>
<dbReference type="NCBIfam" id="TIGR01347">
    <property type="entry name" value="sucB"/>
    <property type="match status" value="1"/>
</dbReference>
<dbReference type="Gene3D" id="2.40.50.100">
    <property type="match status" value="1"/>
</dbReference>
<evidence type="ECO:0000256" key="3">
    <source>
        <dbReference type="ARBA" id="ARBA00005145"/>
    </source>
</evidence>
<dbReference type="GO" id="GO:0005739">
    <property type="term" value="C:mitochondrion"/>
    <property type="evidence" value="ECO:0007669"/>
    <property type="project" value="UniProtKB-SubCell"/>
</dbReference>
<feature type="region of interest" description="Disordered" evidence="13">
    <location>
        <begin position="135"/>
        <end position="209"/>
    </location>
</feature>
<dbReference type="Pfam" id="PF00364">
    <property type="entry name" value="Biotin_lipoyl"/>
    <property type="match status" value="1"/>
</dbReference>
<evidence type="ECO:0000256" key="9">
    <source>
        <dbReference type="ARBA" id="ARBA00022946"/>
    </source>
</evidence>
<keyword evidence="6" id="KW-0816">Tricarboxylic acid cycle</keyword>
<dbReference type="PROSITE" id="PS50968">
    <property type="entry name" value="BIOTINYL_LIPOYL"/>
    <property type="match status" value="1"/>
</dbReference>
<dbReference type="InterPro" id="IPR023213">
    <property type="entry name" value="CAT-like_dom_sf"/>
</dbReference>
<protein>
    <recommendedName>
        <fullName evidence="5">dihydrolipoyllysine-residue succinyltransferase</fullName>
        <ecNumber evidence="5">2.3.1.61</ecNumber>
    </recommendedName>
    <alternativeName>
        <fullName evidence="12">2-oxoglutarate dehydrogenase complex component E2</fullName>
    </alternativeName>
</protein>
<sequence length="434" mass="46980">MQSRIAFQLGQTVTPALRRTALASSTTKLAFQHAQSLFSQRGSLRLYSDAKYRTIKVPHMADSITEGTLKSWAKLVGEQVEQDEEVASIETDKVDIPVNSPVGGVIRELLANEEDTVVVGQDLFKIEEGAVVEGGAAQSAPKAEEPSSSEPIAAAPKKNEPAATPVAQAAKPAAPKEAAAPAPAKESKPAASTSPVSFSTGERSERRVKMNRMRLRISERLKQSQNTAASLTTFNEIDMSNLIDLRKTYKDDVLKTHGVKLGYMGAFVKASTHALQAVPEVNASIDGDHLVYYDYCDVSVAVATPKGLVTPVLRNTERMSIVDVEQEIANLGKKARDNKITVEDMAGGTFTISNGGVFGSLYGTPIINMPQAAILGMHAIKERPVVINGKIEIRPMMYVALSYDHRIIDGREAVTFLVKLKEAIEDPRRLLLSV</sequence>
<comment type="similarity">
    <text evidence="4">Belongs to the 2-oxoacid dehydrogenase family.</text>
</comment>
<evidence type="ECO:0000256" key="2">
    <source>
        <dbReference type="ARBA" id="ARBA00004173"/>
    </source>
</evidence>
<dbReference type="Proteomes" id="UP001140074">
    <property type="component" value="Unassembled WGS sequence"/>
</dbReference>
<dbReference type="GO" id="GO:0006099">
    <property type="term" value="P:tricarboxylic acid cycle"/>
    <property type="evidence" value="ECO:0007669"/>
    <property type="project" value="UniProtKB-KW"/>
</dbReference>
<dbReference type="Pfam" id="PF00198">
    <property type="entry name" value="2-oxoacid_dh"/>
    <property type="match status" value="1"/>
</dbReference>
<keyword evidence="9" id="KW-0809">Transit peptide</keyword>
<evidence type="ECO:0000256" key="13">
    <source>
        <dbReference type="SAM" id="MobiDB-lite"/>
    </source>
</evidence>
<gene>
    <name evidence="15" type="ORF">GGH94_002906</name>
</gene>
<evidence type="ECO:0000313" key="16">
    <source>
        <dbReference type="Proteomes" id="UP001140074"/>
    </source>
</evidence>
<dbReference type="FunFam" id="3.30.559.10:FF:000006">
    <property type="entry name" value="Dihydrolipoyllysine-residue succinyltransferase component of 2-oxoglutarate dehydrogenase complex, mitochondrial"/>
    <property type="match status" value="1"/>
</dbReference>
<dbReference type="CDD" id="cd06849">
    <property type="entry name" value="lipoyl_domain"/>
    <property type="match status" value="1"/>
</dbReference>
<keyword evidence="16" id="KW-1185">Reference proteome</keyword>
<dbReference type="InterPro" id="IPR000089">
    <property type="entry name" value="Biotin_lipoyl"/>
</dbReference>
<evidence type="ECO:0000313" key="15">
    <source>
        <dbReference type="EMBL" id="KAJ2864454.1"/>
    </source>
</evidence>
<evidence type="ECO:0000259" key="14">
    <source>
        <dbReference type="PROSITE" id="PS50968"/>
    </source>
</evidence>
<dbReference type="InterPro" id="IPR050537">
    <property type="entry name" value="2-oxoacid_dehydrogenase"/>
</dbReference>
<name>A0A9W8M501_9FUNG</name>
<dbReference type="InterPro" id="IPR003016">
    <property type="entry name" value="2-oxoA_DH_lipoyl-BS"/>
</dbReference>
<evidence type="ECO:0000256" key="8">
    <source>
        <dbReference type="ARBA" id="ARBA00022823"/>
    </source>
</evidence>